<proteinExistence type="predicted"/>
<organism evidence="2 3">
    <name type="scientific">Cinchona calisaya</name>
    <dbReference type="NCBI Taxonomy" id="153742"/>
    <lineage>
        <taxon>Eukaryota</taxon>
        <taxon>Viridiplantae</taxon>
        <taxon>Streptophyta</taxon>
        <taxon>Embryophyta</taxon>
        <taxon>Tracheophyta</taxon>
        <taxon>Spermatophyta</taxon>
        <taxon>Magnoliopsida</taxon>
        <taxon>eudicotyledons</taxon>
        <taxon>Gunneridae</taxon>
        <taxon>Pentapetalae</taxon>
        <taxon>asterids</taxon>
        <taxon>lamiids</taxon>
        <taxon>Gentianales</taxon>
        <taxon>Rubiaceae</taxon>
        <taxon>Cinchonoideae</taxon>
        <taxon>Cinchoneae</taxon>
        <taxon>Cinchona</taxon>
    </lineage>
</organism>
<name>A0ABD2XY25_9GENT</name>
<dbReference type="Proteomes" id="UP001630127">
    <property type="component" value="Unassembled WGS sequence"/>
</dbReference>
<evidence type="ECO:0000313" key="2">
    <source>
        <dbReference type="EMBL" id="KAL3500264.1"/>
    </source>
</evidence>
<gene>
    <name evidence="2" type="ORF">ACH5RR_039357</name>
</gene>
<dbReference type="EMBL" id="JBJUIK010000016">
    <property type="protein sequence ID" value="KAL3500264.1"/>
    <property type="molecule type" value="Genomic_DNA"/>
</dbReference>
<reference evidence="2 3" key="1">
    <citation type="submission" date="2024-11" db="EMBL/GenBank/DDBJ databases">
        <title>A near-complete genome assembly of Cinchona calisaya.</title>
        <authorList>
            <person name="Lian D.C."/>
            <person name="Zhao X.W."/>
            <person name="Wei L."/>
        </authorList>
    </citation>
    <scope>NUCLEOTIDE SEQUENCE [LARGE SCALE GENOMIC DNA]</scope>
    <source>
        <tissue evidence="2">Nenye</tissue>
    </source>
</reference>
<keyword evidence="3" id="KW-1185">Reference proteome</keyword>
<protein>
    <submittedName>
        <fullName evidence="2">Uncharacterized protein</fullName>
    </submittedName>
</protein>
<dbReference type="AlphaFoldDB" id="A0ABD2XY25"/>
<sequence>MGASTSHDKKNAENARPKKKQLLEVDEQTMQKSQPSQKQEKQTKKWMAIANLEADSGQAIYPEVPFLEKQSQKVVLKEEQLVTILEEQ</sequence>
<comment type="caution">
    <text evidence="2">The sequence shown here is derived from an EMBL/GenBank/DDBJ whole genome shotgun (WGS) entry which is preliminary data.</text>
</comment>
<evidence type="ECO:0000313" key="3">
    <source>
        <dbReference type="Proteomes" id="UP001630127"/>
    </source>
</evidence>
<feature type="region of interest" description="Disordered" evidence="1">
    <location>
        <begin position="1"/>
        <end position="43"/>
    </location>
</feature>
<evidence type="ECO:0000256" key="1">
    <source>
        <dbReference type="SAM" id="MobiDB-lite"/>
    </source>
</evidence>
<accession>A0ABD2XY25</accession>
<feature type="compositionally biased region" description="Basic and acidic residues" evidence="1">
    <location>
        <begin position="1"/>
        <end position="16"/>
    </location>
</feature>